<accession>A0A6J4VVV4</accession>
<feature type="domain" description="Solute-binding protein family 5" evidence="4">
    <location>
        <begin position="89"/>
        <end position="445"/>
    </location>
</feature>
<dbReference type="PANTHER" id="PTHR30290:SF9">
    <property type="entry name" value="OLIGOPEPTIDE-BINDING PROTEIN APPA"/>
    <property type="match status" value="1"/>
</dbReference>
<dbReference type="PIRSF" id="PIRSF002741">
    <property type="entry name" value="MppA"/>
    <property type="match status" value="1"/>
</dbReference>
<keyword evidence="3" id="KW-0732">Signal</keyword>
<dbReference type="GO" id="GO:0015833">
    <property type="term" value="P:peptide transport"/>
    <property type="evidence" value="ECO:0007669"/>
    <property type="project" value="TreeGrafter"/>
</dbReference>
<protein>
    <submittedName>
        <fullName evidence="5">Oligopeptide ABC transporter, periplasmic oligopeptide-binding protein OppA</fullName>
    </submittedName>
</protein>
<dbReference type="AlphaFoldDB" id="A0A6J4VVV4"/>
<evidence type="ECO:0000259" key="4">
    <source>
        <dbReference type="Pfam" id="PF00496"/>
    </source>
</evidence>
<dbReference type="CDD" id="cd00995">
    <property type="entry name" value="PBP2_NikA_DppA_OppA_like"/>
    <property type="match status" value="1"/>
</dbReference>
<dbReference type="InterPro" id="IPR030678">
    <property type="entry name" value="Peptide/Ni-bd"/>
</dbReference>
<sequence>MTSLRLFRSFVLIVSIALLIGTPAILVSAAPHTGRLQEAGEPTPGGTLRMAISEEPDQLDPARTIELLAGQLMGNVLDALVYIGDDGLPHGWVAESWQIAPDGKVITFKIRPGIKFHDGTPLDAAAVKFGYDRILDPAMAAPYKEFLGTLQKVDAPDPATVAFTFSEPYAAFFVNGATIGIVSPAGVAQFGDDFGHNPIGSGPFKFREWQAGSKIVFERNPDYVNFREDDTNKGPAYVEALEYNVIPEAATQTAAFEAGELDLLDVPREDLARLSEDPDVEIVTLEKSNNLNFIEFANRPPFNNPSFRKAVSYSIDRQAIIDLAYVGNATVNQCPVPINNAAYDEALCAEHGYTFDQEKAKQMLAEAGWTDGDGNGIVEMEGKDLQVTLWSYAPYPTQSKTIEIMQADLNEVGIGTDIQVIEFGAMQPMLESGEIGFDYMRWTFSDQSILTQLFKTPGWTKQTSDPALDALLVKADTTVDPVARLEASRAAMVYVLDNAMIAPVISDWIQTATGQQVHNYHWDALVNERLNDVWLTS</sequence>
<dbReference type="GO" id="GO:0043190">
    <property type="term" value="C:ATP-binding cassette (ABC) transporter complex"/>
    <property type="evidence" value="ECO:0007669"/>
    <property type="project" value="InterPro"/>
</dbReference>
<keyword evidence="2" id="KW-0813">Transport</keyword>
<dbReference type="GO" id="GO:0030288">
    <property type="term" value="C:outer membrane-bounded periplasmic space"/>
    <property type="evidence" value="ECO:0007669"/>
    <property type="project" value="UniProtKB-ARBA"/>
</dbReference>
<dbReference type="Pfam" id="PF00496">
    <property type="entry name" value="SBP_bac_5"/>
    <property type="match status" value="1"/>
</dbReference>
<gene>
    <name evidence="5" type="ORF">AVDCRST_MAG19-4702</name>
</gene>
<dbReference type="PANTHER" id="PTHR30290">
    <property type="entry name" value="PERIPLASMIC BINDING COMPONENT OF ABC TRANSPORTER"/>
    <property type="match status" value="1"/>
</dbReference>
<dbReference type="EMBL" id="CADCWL010000247">
    <property type="protein sequence ID" value="CAA9584345.1"/>
    <property type="molecule type" value="Genomic_DNA"/>
</dbReference>
<dbReference type="Gene3D" id="3.40.190.10">
    <property type="entry name" value="Periplasmic binding protein-like II"/>
    <property type="match status" value="1"/>
</dbReference>
<proteinExistence type="inferred from homology"/>
<organism evidence="5">
    <name type="scientific">uncultured Thermomicrobiales bacterium</name>
    <dbReference type="NCBI Taxonomy" id="1645740"/>
    <lineage>
        <taxon>Bacteria</taxon>
        <taxon>Pseudomonadati</taxon>
        <taxon>Thermomicrobiota</taxon>
        <taxon>Thermomicrobia</taxon>
        <taxon>Thermomicrobiales</taxon>
        <taxon>environmental samples</taxon>
    </lineage>
</organism>
<evidence type="ECO:0000256" key="3">
    <source>
        <dbReference type="ARBA" id="ARBA00022729"/>
    </source>
</evidence>
<reference evidence="5" key="1">
    <citation type="submission" date="2020-02" db="EMBL/GenBank/DDBJ databases">
        <authorList>
            <person name="Meier V. D."/>
        </authorList>
    </citation>
    <scope>NUCLEOTIDE SEQUENCE</scope>
    <source>
        <strain evidence="5">AVDCRST_MAG19</strain>
    </source>
</reference>
<evidence type="ECO:0000256" key="2">
    <source>
        <dbReference type="ARBA" id="ARBA00022448"/>
    </source>
</evidence>
<evidence type="ECO:0000313" key="5">
    <source>
        <dbReference type="EMBL" id="CAA9584345.1"/>
    </source>
</evidence>
<dbReference type="Gene3D" id="3.90.76.10">
    <property type="entry name" value="Dipeptide-binding Protein, Domain 1"/>
    <property type="match status" value="1"/>
</dbReference>
<dbReference type="Gene3D" id="3.10.105.10">
    <property type="entry name" value="Dipeptide-binding Protein, Domain 3"/>
    <property type="match status" value="1"/>
</dbReference>
<dbReference type="InterPro" id="IPR039424">
    <property type="entry name" value="SBP_5"/>
</dbReference>
<name>A0A6J4VVV4_9BACT</name>
<dbReference type="GO" id="GO:1904680">
    <property type="term" value="F:peptide transmembrane transporter activity"/>
    <property type="evidence" value="ECO:0007669"/>
    <property type="project" value="TreeGrafter"/>
</dbReference>
<dbReference type="InterPro" id="IPR000914">
    <property type="entry name" value="SBP_5_dom"/>
</dbReference>
<dbReference type="SUPFAM" id="SSF53850">
    <property type="entry name" value="Periplasmic binding protein-like II"/>
    <property type="match status" value="1"/>
</dbReference>
<comment type="similarity">
    <text evidence="1">Belongs to the bacterial solute-binding protein 5 family.</text>
</comment>
<evidence type="ECO:0000256" key="1">
    <source>
        <dbReference type="ARBA" id="ARBA00005695"/>
    </source>
</evidence>